<evidence type="ECO:0000313" key="2">
    <source>
        <dbReference type="Proteomes" id="UP000243053"/>
    </source>
</evidence>
<evidence type="ECO:0000313" key="1">
    <source>
        <dbReference type="EMBL" id="OUR79006.1"/>
    </source>
</evidence>
<protein>
    <submittedName>
        <fullName evidence="1">Uncharacterized protein</fullName>
    </submittedName>
</protein>
<comment type="caution">
    <text evidence="1">The sequence shown here is derived from an EMBL/GenBank/DDBJ whole genome shotgun (WGS) entry which is preliminary data.</text>
</comment>
<proteinExistence type="predicted"/>
<reference evidence="2" key="1">
    <citation type="journal article" date="2017" name="Proc. Natl. Acad. Sci. U.S.A.">
        <title>Simulation of Deepwater Horizon oil plume reveals substrate specialization within a complex community of hydrocarbon degraders.</title>
        <authorList>
            <person name="Hu P."/>
            <person name="Dubinsky E.A."/>
            <person name="Probst A.J."/>
            <person name="Wang J."/>
            <person name="Sieber C.M.K."/>
            <person name="Tom L.M."/>
            <person name="Gardinali P."/>
            <person name="Banfield J.F."/>
            <person name="Atlas R.M."/>
            <person name="Andersen G.L."/>
        </authorList>
    </citation>
    <scope>NUCLEOTIDE SEQUENCE [LARGE SCALE GENOMIC DNA]</scope>
</reference>
<dbReference type="Proteomes" id="UP000243053">
    <property type="component" value="Unassembled WGS sequence"/>
</dbReference>
<sequence>MYLVLTHLSNSETRILKELGYIQQGWRYFSVFLLQSKGTQKTLLKPVNKIDLMRGIFTGI</sequence>
<accession>A0A1Y5EC43</accession>
<dbReference type="AlphaFoldDB" id="A0A1Y5EC43"/>
<organism evidence="1 2">
    <name type="scientific">Colwellia psychrerythraea</name>
    <name type="common">Vibrio psychroerythus</name>
    <dbReference type="NCBI Taxonomy" id="28229"/>
    <lineage>
        <taxon>Bacteria</taxon>
        <taxon>Pseudomonadati</taxon>
        <taxon>Pseudomonadota</taxon>
        <taxon>Gammaproteobacteria</taxon>
        <taxon>Alteromonadales</taxon>
        <taxon>Colwelliaceae</taxon>
        <taxon>Colwellia</taxon>
    </lineage>
</organism>
<dbReference type="EMBL" id="MAAF01000075">
    <property type="protein sequence ID" value="OUR79006.1"/>
    <property type="molecule type" value="Genomic_DNA"/>
</dbReference>
<name>A0A1Y5EC43_COLPS</name>
<gene>
    <name evidence="1" type="ORF">A9Q75_12665</name>
</gene>